<dbReference type="GO" id="GO:0005524">
    <property type="term" value="F:ATP binding"/>
    <property type="evidence" value="ECO:0007669"/>
    <property type="project" value="UniProtKB-KW"/>
</dbReference>
<reference evidence="14" key="1">
    <citation type="submission" date="2019-07" db="EMBL/GenBank/DDBJ databases">
        <title>Annotation for the trematode Paragonimus miyazaki's.</title>
        <authorList>
            <person name="Choi Y.-J."/>
        </authorList>
    </citation>
    <scope>NUCLEOTIDE SEQUENCE</scope>
    <source>
        <strain evidence="14">Japan</strain>
    </source>
</reference>
<evidence type="ECO:0000256" key="3">
    <source>
        <dbReference type="ARBA" id="ARBA00008435"/>
    </source>
</evidence>
<dbReference type="GO" id="GO:0003677">
    <property type="term" value="F:DNA binding"/>
    <property type="evidence" value="ECO:0007669"/>
    <property type="project" value="InterPro"/>
</dbReference>
<dbReference type="AlphaFoldDB" id="A0A8S9YYM6"/>
<dbReference type="EMBL" id="JTDE01001086">
    <property type="protein sequence ID" value="KAF7259684.1"/>
    <property type="molecule type" value="Genomic_DNA"/>
</dbReference>
<dbReference type="SMART" id="SM00491">
    <property type="entry name" value="HELICc2"/>
    <property type="match status" value="1"/>
</dbReference>
<evidence type="ECO:0000256" key="4">
    <source>
        <dbReference type="ARBA" id="ARBA00022723"/>
    </source>
</evidence>
<dbReference type="Pfam" id="PF13307">
    <property type="entry name" value="Helicase_C_2"/>
    <property type="match status" value="1"/>
</dbReference>
<keyword evidence="5" id="KW-0547">Nucleotide-binding</keyword>
<keyword evidence="15" id="KW-1185">Reference proteome</keyword>
<evidence type="ECO:0000256" key="6">
    <source>
        <dbReference type="ARBA" id="ARBA00022801"/>
    </source>
</evidence>
<gene>
    <name evidence="14" type="ORF">EG68_02882</name>
</gene>
<dbReference type="InterPro" id="IPR006554">
    <property type="entry name" value="Helicase-like_DEXD_c2"/>
</dbReference>
<evidence type="ECO:0000256" key="10">
    <source>
        <dbReference type="ARBA" id="ARBA00023014"/>
    </source>
</evidence>
<dbReference type="InterPro" id="IPR014013">
    <property type="entry name" value="Helic_SF1/SF2_ATP-bd_DinG/Rad3"/>
</dbReference>
<comment type="subcellular location">
    <subcellularLocation>
        <location evidence="2">Nucleus</location>
    </subcellularLocation>
</comment>
<sequence length="986" mass="110676">MEDFTADVEGDSLLASVELDDIGVEQEPLEDCHILDENTRLSSDKIPVPTTFPDFPYPIPYSQQISLMRSVYQTLEEARCGLFESPTGTGKSLSLLIASLRWLLDRNSLIPIRLKELNKHLHEIDSQSVRLEPDWVTAYEQTRSVKRMLEPEIEQLEAVKSCLSKIADLKASYFKQSSQLLNACVTQKLDKQYSELYGQSNLSCIDLSTDDPMEELFLSDSLHEEPLSPEETNPDDALSKPKITQIIYCSRTHSQLNQVLDELSKCQTLSAHISVIQLSSRQTLCTNRKVYHLQHSEAINEACLDLGRSKSRCPMRNAPAIKRLSDYLLSGASAPQIACSVRENNYSNLFGKRSNSLFPHRPQSADFIATRIGCPYYATRESLPTAQLVLVPYATVLQQKTRAAFGLTLANSILIIDEAHNLLEATTASLSVLLKLRDLQCVLIVLRTYQQHYRARLSSLVALRLRQLIQFVQSLQRLLLLPNRNRLTNQKVVTIPLMLSEAGIDNISLHHLIDCLRQRHFVTKLAGFAKWVSAKSGNDFPSIEDETIEKYDGSRSSLPTGMKSLLAGMKRSRGDMVNKPQIRSTLTEASSVCSNSKPPDFSTNNLDGASSSLFKFQSFLEALVIGEDDARILINPSQQNMKNQSEVQLNSKDEQLDAKDPSLYFTVLNPGRYLQDLVRESRCVLLAGGTMQPFDELLQQVFQPAGKSTDNVTTFTCDHVIDSRCQLKVFPIVETRDGQPLEFTFQQRGQLHVMDECGDIILQIALRTPAGVVVFLPSYDYQQTLCSHWESSGLLSRLNQHKRVFREPKHASILSQVMQAYKNANTNTRTGAILICVIGGKLSEGINFSDDLARAVVIVGMPYPNPHCPLLREKMAYLDSKFSGLGTLLSQQNPGRQHCETLCMRSINQAIGRAVRHAKDYAAVFLVDRRFSRASVIRQLPSWVQESLRLCVGTRSQFAVSLSEALEQLDTFFSKNKSVVTKMEQT</sequence>
<dbReference type="InterPro" id="IPR013020">
    <property type="entry name" value="Rad3/Chl1-like"/>
</dbReference>
<evidence type="ECO:0000256" key="11">
    <source>
        <dbReference type="ARBA" id="ARBA00023235"/>
    </source>
</evidence>
<evidence type="ECO:0000256" key="8">
    <source>
        <dbReference type="ARBA" id="ARBA00022840"/>
    </source>
</evidence>
<keyword evidence="6" id="KW-0378">Hydrolase</keyword>
<keyword evidence="4" id="KW-0479">Metal-binding</keyword>
<keyword evidence="12" id="KW-0539">Nucleus</keyword>
<keyword evidence="9" id="KW-0408">Iron</keyword>
<evidence type="ECO:0000256" key="1">
    <source>
        <dbReference type="ARBA" id="ARBA00001966"/>
    </source>
</evidence>
<dbReference type="GO" id="GO:0003678">
    <property type="term" value="F:DNA helicase activity"/>
    <property type="evidence" value="ECO:0007669"/>
    <property type="project" value="InterPro"/>
</dbReference>
<evidence type="ECO:0000313" key="14">
    <source>
        <dbReference type="EMBL" id="KAF7259684.1"/>
    </source>
</evidence>
<dbReference type="OrthoDB" id="267079at2759"/>
<proteinExistence type="inferred from homology"/>
<keyword evidence="11" id="KW-0413">Isomerase</keyword>
<dbReference type="InterPro" id="IPR027417">
    <property type="entry name" value="P-loop_NTPase"/>
</dbReference>
<name>A0A8S9YYM6_9TREM</name>
<dbReference type="GO" id="GO:0034085">
    <property type="term" value="P:establishment of sister chromatid cohesion"/>
    <property type="evidence" value="ECO:0007669"/>
    <property type="project" value="TreeGrafter"/>
</dbReference>
<protein>
    <recommendedName>
        <fullName evidence="13">Helicase ATP-binding domain-containing protein</fullName>
    </recommendedName>
</protein>
<dbReference type="GO" id="GO:0006974">
    <property type="term" value="P:DNA damage response"/>
    <property type="evidence" value="ECO:0007669"/>
    <property type="project" value="UniProtKB-ARBA"/>
</dbReference>
<organism evidence="14 15">
    <name type="scientific">Paragonimus skrjabini miyazakii</name>
    <dbReference type="NCBI Taxonomy" id="59628"/>
    <lineage>
        <taxon>Eukaryota</taxon>
        <taxon>Metazoa</taxon>
        <taxon>Spiralia</taxon>
        <taxon>Lophotrochozoa</taxon>
        <taxon>Platyhelminthes</taxon>
        <taxon>Trematoda</taxon>
        <taxon>Digenea</taxon>
        <taxon>Plagiorchiida</taxon>
        <taxon>Troglotremata</taxon>
        <taxon>Troglotrematidae</taxon>
        <taxon>Paragonimus</taxon>
    </lineage>
</organism>
<dbReference type="GO" id="GO:0005634">
    <property type="term" value="C:nucleus"/>
    <property type="evidence" value="ECO:0007669"/>
    <property type="project" value="UniProtKB-SubCell"/>
</dbReference>
<feature type="domain" description="Helicase ATP-binding" evidence="13">
    <location>
        <begin position="50"/>
        <end position="467"/>
    </location>
</feature>
<dbReference type="InterPro" id="IPR006555">
    <property type="entry name" value="ATP-dep_Helicase_C"/>
</dbReference>
<comment type="caution">
    <text evidence="14">The sequence shown here is derived from an EMBL/GenBank/DDBJ whole genome shotgun (WGS) entry which is preliminary data.</text>
</comment>
<dbReference type="PANTHER" id="PTHR11472:SF41">
    <property type="entry name" value="ATP-DEPENDENT DNA HELICASE DDX11-RELATED"/>
    <property type="match status" value="1"/>
</dbReference>
<dbReference type="NCBIfam" id="TIGR00604">
    <property type="entry name" value="rad3"/>
    <property type="match status" value="1"/>
</dbReference>
<dbReference type="SMART" id="SM00488">
    <property type="entry name" value="DEXDc2"/>
    <property type="match status" value="1"/>
</dbReference>
<keyword evidence="7" id="KW-0347">Helicase</keyword>
<accession>A0A8S9YYM6</accession>
<dbReference type="PROSITE" id="PS00690">
    <property type="entry name" value="DEAH_ATP_HELICASE"/>
    <property type="match status" value="1"/>
</dbReference>
<comment type="cofactor">
    <cofactor evidence="1">
        <name>[4Fe-4S] cluster</name>
        <dbReference type="ChEBI" id="CHEBI:49883"/>
    </cofactor>
</comment>
<dbReference type="GO" id="GO:0006139">
    <property type="term" value="P:nucleobase-containing compound metabolic process"/>
    <property type="evidence" value="ECO:0007669"/>
    <property type="project" value="InterPro"/>
</dbReference>
<evidence type="ECO:0000256" key="5">
    <source>
        <dbReference type="ARBA" id="ARBA00022741"/>
    </source>
</evidence>
<dbReference type="GO" id="GO:0051536">
    <property type="term" value="F:iron-sulfur cluster binding"/>
    <property type="evidence" value="ECO:0007669"/>
    <property type="project" value="UniProtKB-KW"/>
</dbReference>
<evidence type="ECO:0000256" key="2">
    <source>
        <dbReference type="ARBA" id="ARBA00004123"/>
    </source>
</evidence>
<evidence type="ECO:0000256" key="9">
    <source>
        <dbReference type="ARBA" id="ARBA00023004"/>
    </source>
</evidence>
<keyword evidence="10" id="KW-0411">Iron-sulfur</keyword>
<dbReference type="Proteomes" id="UP000822476">
    <property type="component" value="Unassembled WGS sequence"/>
</dbReference>
<dbReference type="PROSITE" id="PS51193">
    <property type="entry name" value="HELICASE_ATP_BIND_2"/>
    <property type="match status" value="1"/>
</dbReference>
<dbReference type="InterPro" id="IPR045028">
    <property type="entry name" value="DinG/Rad3-like"/>
</dbReference>
<dbReference type="CDD" id="cd18788">
    <property type="entry name" value="SF2_C_XPD"/>
    <property type="match status" value="1"/>
</dbReference>
<dbReference type="Pfam" id="PF06733">
    <property type="entry name" value="DEAD_2"/>
    <property type="match status" value="1"/>
</dbReference>
<evidence type="ECO:0000256" key="7">
    <source>
        <dbReference type="ARBA" id="ARBA00022806"/>
    </source>
</evidence>
<evidence type="ECO:0000259" key="13">
    <source>
        <dbReference type="PROSITE" id="PS51193"/>
    </source>
</evidence>
<keyword evidence="8" id="KW-0067">ATP-binding</keyword>
<dbReference type="GO" id="GO:0046872">
    <property type="term" value="F:metal ion binding"/>
    <property type="evidence" value="ECO:0007669"/>
    <property type="project" value="UniProtKB-KW"/>
</dbReference>
<evidence type="ECO:0000256" key="12">
    <source>
        <dbReference type="ARBA" id="ARBA00023242"/>
    </source>
</evidence>
<dbReference type="Gene3D" id="3.40.50.300">
    <property type="entry name" value="P-loop containing nucleotide triphosphate hydrolases"/>
    <property type="match status" value="3"/>
</dbReference>
<dbReference type="SUPFAM" id="SSF52540">
    <property type="entry name" value="P-loop containing nucleoside triphosphate hydrolases"/>
    <property type="match status" value="1"/>
</dbReference>
<dbReference type="InterPro" id="IPR002464">
    <property type="entry name" value="DNA/RNA_helicase_DEAH_CS"/>
</dbReference>
<evidence type="ECO:0000313" key="15">
    <source>
        <dbReference type="Proteomes" id="UP000822476"/>
    </source>
</evidence>
<dbReference type="PANTHER" id="PTHR11472">
    <property type="entry name" value="DNA REPAIR DEAD HELICASE RAD3/XP-D SUBFAMILY MEMBER"/>
    <property type="match status" value="1"/>
</dbReference>
<dbReference type="InterPro" id="IPR010614">
    <property type="entry name" value="RAD3-like_helicase_DEAD"/>
</dbReference>
<comment type="similarity">
    <text evidence="3">Belongs to the DEAD box helicase family. DEAH subfamily. DDX11/CHL1 sub-subfamily.</text>
</comment>
<dbReference type="GO" id="GO:0016818">
    <property type="term" value="F:hydrolase activity, acting on acid anhydrides, in phosphorus-containing anhydrides"/>
    <property type="evidence" value="ECO:0007669"/>
    <property type="project" value="InterPro"/>
</dbReference>